<gene>
    <name evidence="3" type="ORF">N7492_001368</name>
</gene>
<protein>
    <submittedName>
        <fullName evidence="3">Uncharacterized protein</fullName>
    </submittedName>
</protein>
<dbReference type="Proteomes" id="UP001146351">
    <property type="component" value="Unassembled WGS sequence"/>
</dbReference>
<dbReference type="AlphaFoldDB" id="A0A9W9ITJ1"/>
<feature type="coiled-coil region" evidence="1">
    <location>
        <begin position="44"/>
        <end position="74"/>
    </location>
</feature>
<evidence type="ECO:0000256" key="1">
    <source>
        <dbReference type="SAM" id="Coils"/>
    </source>
</evidence>
<comment type="caution">
    <text evidence="3">The sequence shown here is derived from an EMBL/GenBank/DDBJ whole genome shotgun (WGS) entry which is preliminary data.</text>
</comment>
<accession>A0A9W9ITJ1</accession>
<feature type="region of interest" description="Disordered" evidence="2">
    <location>
        <begin position="95"/>
        <end position="116"/>
    </location>
</feature>
<name>A0A9W9ITJ1_9EURO</name>
<dbReference type="EMBL" id="JAPQKO010000001">
    <property type="protein sequence ID" value="KAJ5183752.1"/>
    <property type="molecule type" value="Genomic_DNA"/>
</dbReference>
<evidence type="ECO:0000313" key="4">
    <source>
        <dbReference type="Proteomes" id="UP001146351"/>
    </source>
</evidence>
<reference evidence="3" key="1">
    <citation type="submission" date="2022-11" db="EMBL/GenBank/DDBJ databases">
        <authorList>
            <person name="Petersen C."/>
        </authorList>
    </citation>
    <scope>NUCLEOTIDE SEQUENCE</scope>
    <source>
        <strain evidence="3">IBT 21917</strain>
    </source>
</reference>
<keyword evidence="4" id="KW-1185">Reference proteome</keyword>
<evidence type="ECO:0000256" key="2">
    <source>
        <dbReference type="SAM" id="MobiDB-lite"/>
    </source>
</evidence>
<dbReference type="OrthoDB" id="10265971at2759"/>
<organism evidence="3 4">
    <name type="scientific">Penicillium capsulatum</name>
    <dbReference type="NCBI Taxonomy" id="69766"/>
    <lineage>
        <taxon>Eukaryota</taxon>
        <taxon>Fungi</taxon>
        <taxon>Dikarya</taxon>
        <taxon>Ascomycota</taxon>
        <taxon>Pezizomycotina</taxon>
        <taxon>Eurotiomycetes</taxon>
        <taxon>Eurotiomycetidae</taxon>
        <taxon>Eurotiales</taxon>
        <taxon>Aspergillaceae</taxon>
        <taxon>Penicillium</taxon>
    </lineage>
</organism>
<sequence length="680" mass="75203">MNVRAKSEVIRAWQNHSFSEFGSRNRHPKPVPSPQEELVSLPSIHDLEDRPLELNEQVQRLENAKANVTSVIEDELVAPKRPPGIKIRKVLPRTRIRPGTDPDSDLLSNVDDTSRSGVKPIKMQEAQPTTGVLIDLEDTQTESLPIVRHENDAWAMSFLLKQIQASPLGSAVNEITRSSVDTHLDLLHASSASPIPAEANTEGEIREQLAAVDETRPILHSVMRNKSGRQRAGFPPLVGTDLQAERHSIGRGVSTERRRQIESLFRALKPLLETAGEYPGILSLEFQLGLVLIPRPPQKLEGRYKDVERLQTKLSPRAGLPAPATVFFERLTTSAADIDYIVDLEVNGVRLFATQPDLREVRYEFHCESKGGDLVVNVYPDRGGNHLEILTPSELLGSVHISFPGHVWDAAAALRGQMKQSHGIDRETEDRVKNLFSALWAKPEEGRVRLHTHIPDDKLSVKKVLVKRCTRYRHCRREDIKLGFYADQDLFLQVTETQDLIINHYKGGHIEAYYAPDSQMISEQRQWWEASIISPVLNSSLNPEKGRQNTLLKPWEVSGLLGSDRGLVSNDIDDSAQTAFTAEKVGPAGPAGLGGLLDLTDAVVKNIDGVGYWNSGPCATPSRTSTTHDAAVGGLVRPSYSMISSGPEPPLNPDKGLIRVPKTSERGANAQGSVADPTFW</sequence>
<evidence type="ECO:0000313" key="3">
    <source>
        <dbReference type="EMBL" id="KAJ5183752.1"/>
    </source>
</evidence>
<reference evidence="3" key="2">
    <citation type="journal article" date="2023" name="IMA Fungus">
        <title>Comparative genomic study of the Penicillium genus elucidates a diverse pangenome and 15 lateral gene transfer events.</title>
        <authorList>
            <person name="Petersen C."/>
            <person name="Sorensen T."/>
            <person name="Nielsen M.R."/>
            <person name="Sondergaard T.E."/>
            <person name="Sorensen J.L."/>
            <person name="Fitzpatrick D.A."/>
            <person name="Frisvad J.C."/>
            <person name="Nielsen K.L."/>
        </authorList>
    </citation>
    <scope>NUCLEOTIDE SEQUENCE</scope>
    <source>
        <strain evidence="3">IBT 21917</strain>
    </source>
</reference>
<keyword evidence="1" id="KW-0175">Coiled coil</keyword>
<proteinExistence type="predicted"/>